<name>A0A5P9XND7_ACITH</name>
<accession>A0A5P9XND7</accession>
<organism evidence="2 3">
    <name type="scientific">Acidithiobacillus thiooxidans ATCC 19377</name>
    <dbReference type="NCBI Taxonomy" id="637390"/>
    <lineage>
        <taxon>Bacteria</taxon>
        <taxon>Pseudomonadati</taxon>
        <taxon>Pseudomonadota</taxon>
        <taxon>Acidithiobacillia</taxon>
        <taxon>Acidithiobacillales</taxon>
        <taxon>Acidithiobacillaceae</taxon>
        <taxon>Acidithiobacillus</taxon>
    </lineage>
</organism>
<keyword evidence="1" id="KW-0472">Membrane</keyword>
<gene>
    <name evidence="2" type="ORF">GCD22_01110</name>
</gene>
<dbReference type="AlphaFoldDB" id="A0A5P9XND7"/>
<feature type="transmembrane region" description="Helical" evidence="1">
    <location>
        <begin position="30"/>
        <end position="50"/>
    </location>
</feature>
<sequence>MHIIISYFIAILILLPDIQWFFMSSTEFDFMALSLWLLGGILYIWVIVLIF</sequence>
<evidence type="ECO:0000313" key="2">
    <source>
        <dbReference type="EMBL" id="QFX95517.1"/>
    </source>
</evidence>
<reference evidence="2 3" key="1">
    <citation type="submission" date="2019-10" db="EMBL/GenBank/DDBJ databases">
        <authorList>
            <person name="Wang R."/>
        </authorList>
    </citation>
    <scope>NUCLEOTIDE SEQUENCE [LARGE SCALE GENOMIC DNA]</scope>
    <source>
        <strain evidence="2 3">ATCC 19377</strain>
    </source>
</reference>
<proteinExistence type="predicted"/>
<keyword evidence="1" id="KW-0812">Transmembrane</keyword>
<evidence type="ECO:0000256" key="1">
    <source>
        <dbReference type="SAM" id="Phobius"/>
    </source>
</evidence>
<dbReference type="Proteomes" id="UP000363590">
    <property type="component" value="Chromosome"/>
</dbReference>
<evidence type="ECO:0000313" key="3">
    <source>
        <dbReference type="Proteomes" id="UP000363590"/>
    </source>
</evidence>
<keyword evidence="1" id="KW-1133">Transmembrane helix</keyword>
<protein>
    <submittedName>
        <fullName evidence="2">C4-dicarboxylate ABC transporter</fullName>
    </submittedName>
</protein>
<dbReference type="EMBL" id="CP045571">
    <property type="protein sequence ID" value="QFX95517.1"/>
    <property type="molecule type" value="Genomic_DNA"/>
</dbReference>
<feature type="transmembrane region" description="Helical" evidence="1">
    <location>
        <begin position="7"/>
        <end position="24"/>
    </location>
</feature>
<dbReference type="KEGG" id="atx:GCD22_01110"/>